<evidence type="ECO:0000313" key="2">
    <source>
        <dbReference type="EMBL" id="GIH78730.1"/>
    </source>
</evidence>
<organism evidence="2 3">
    <name type="scientific">Planobispora longispora</name>
    <dbReference type="NCBI Taxonomy" id="28887"/>
    <lineage>
        <taxon>Bacteria</taxon>
        <taxon>Bacillati</taxon>
        <taxon>Actinomycetota</taxon>
        <taxon>Actinomycetes</taxon>
        <taxon>Streptosporangiales</taxon>
        <taxon>Streptosporangiaceae</taxon>
        <taxon>Planobispora</taxon>
    </lineage>
</organism>
<keyword evidence="1" id="KW-0732">Signal</keyword>
<feature type="chain" id="PRO_5035156403" evidence="1">
    <location>
        <begin position="26"/>
        <end position="274"/>
    </location>
</feature>
<proteinExistence type="predicted"/>
<dbReference type="Proteomes" id="UP000616724">
    <property type="component" value="Unassembled WGS sequence"/>
</dbReference>
<feature type="signal peptide" evidence="1">
    <location>
        <begin position="1"/>
        <end position="25"/>
    </location>
</feature>
<gene>
    <name evidence="2" type="ORF">Plo01_51590</name>
</gene>
<dbReference type="EMBL" id="BOOH01000042">
    <property type="protein sequence ID" value="GIH78730.1"/>
    <property type="molecule type" value="Genomic_DNA"/>
</dbReference>
<dbReference type="AlphaFoldDB" id="A0A8J3RQ75"/>
<name>A0A8J3RQ75_9ACTN</name>
<evidence type="ECO:0000313" key="3">
    <source>
        <dbReference type="Proteomes" id="UP000616724"/>
    </source>
</evidence>
<accession>A0A8J3RQ75</accession>
<keyword evidence="3" id="KW-1185">Reference proteome</keyword>
<reference evidence="2 3" key="1">
    <citation type="submission" date="2021-01" db="EMBL/GenBank/DDBJ databases">
        <title>Whole genome shotgun sequence of Planobispora longispora NBRC 13918.</title>
        <authorList>
            <person name="Komaki H."/>
            <person name="Tamura T."/>
        </authorList>
    </citation>
    <scope>NUCLEOTIDE SEQUENCE [LARGE SCALE GENOMIC DNA]</scope>
    <source>
        <strain evidence="2 3">NBRC 13918</strain>
    </source>
</reference>
<evidence type="ECO:0000256" key="1">
    <source>
        <dbReference type="SAM" id="SignalP"/>
    </source>
</evidence>
<comment type="caution">
    <text evidence="2">The sequence shown here is derived from an EMBL/GenBank/DDBJ whole genome shotgun (WGS) entry which is preliminary data.</text>
</comment>
<protein>
    <submittedName>
        <fullName evidence="2">Uncharacterized protein</fullName>
    </submittedName>
</protein>
<dbReference type="RefSeq" id="WP_203893220.1">
    <property type="nucleotide sequence ID" value="NZ_BOOH01000042.1"/>
</dbReference>
<sequence length="274" mass="30346">MKRWAALVAATLIASVSVVVTPAAAQVAPADPTRALRRQFHPERGVHIAEVTRYVFDDKDSMRVRANGRVQFARSGPVASDATWRVVVDPSLRKWLEEDELRAVAEEPAHWIVVGGYRYVSDGFRATPLPEGKTWVRSRHFALDADITTEQVINVFDPAVLKTILKGVTGGPVPGGLLYRGTVSYRQLAEASENPSRVAESRTLLGEGDEKIAWRLWTDGTGLPTRLMTSRKAYLNSRTQVTQRTDTRYSDWGSHVVVVAPPADEVVDEHELHG</sequence>